<keyword evidence="18" id="KW-1185">Reference proteome</keyword>
<evidence type="ECO:0000313" key="18">
    <source>
        <dbReference type="Proteomes" id="UP000291822"/>
    </source>
</evidence>
<dbReference type="Pfam" id="PF00403">
    <property type="entry name" value="HMA"/>
    <property type="match status" value="1"/>
</dbReference>
<evidence type="ECO:0000256" key="13">
    <source>
        <dbReference type="ARBA" id="ARBA00023065"/>
    </source>
</evidence>
<keyword evidence="17" id="KW-0378">Hydrolase</keyword>
<dbReference type="EC" id="3.6.3.3" evidence="17"/>
<dbReference type="CDD" id="cd02079">
    <property type="entry name" value="P-type_ATPase_HM"/>
    <property type="match status" value="1"/>
</dbReference>
<dbReference type="NCBIfam" id="TIGR01494">
    <property type="entry name" value="ATPase_P-type"/>
    <property type="match status" value="1"/>
</dbReference>
<keyword evidence="5" id="KW-0597">Phosphoprotein</keyword>
<dbReference type="GO" id="GO:0005524">
    <property type="term" value="F:ATP binding"/>
    <property type="evidence" value="ECO:0007669"/>
    <property type="project" value="UniProtKB-UniRule"/>
</dbReference>
<reference evidence="17 18" key="1">
    <citation type="submission" date="2019-02" db="EMBL/GenBank/DDBJ databases">
        <title>Dyella amyloliquefaciens sp. nov., isolated from forest soil.</title>
        <authorList>
            <person name="Gao Z.-H."/>
            <person name="Qiu L.-H."/>
        </authorList>
    </citation>
    <scope>NUCLEOTIDE SEQUENCE [LARGE SCALE GENOMIC DNA]</scope>
    <source>
        <strain evidence="17 18">KACC 12747</strain>
    </source>
</reference>
<keyword evidence="3" id="KW-0813">Transport</keyword>
<dbReference type="NCBIfam" id="TIGR01525">
    <property type="entry name" value="ATPase-IB_hvy"/>
    <property type="match status" value="1"/>
</dbReference>
<dbReference type="NCBIfam" id="TIGR01512">
    <property type="entry name" value="ATPase-IB2_Cd"/>
    <property type="match status" value="1"/>
</dbReference>
<dbReference type="InterPro" id="IPR059000">
    <property type="entry name" value="ATPase_P-type_domA"/>
</dbReference>
<dbReference type="Gene3D" id="3.40.1110.10">
    <property type="entry name" value="Calcium-transporting ATPase, cytoplasmic domain N"/>
    <property type="match status" value="1"/>
</dbReference>
<dbReference type="InterPro" id="IPR023299">
    <property type="entry name" value="ATPase_P-typ_cyto_dom_N"/>
</dbReference>
<feature type="transmembrane region" description="Helical" evidence="15">
    <location>
        <begin position="210"/>
        <end position="231"/>
    </location>
</feature>
<dbReference type="GO" id="GO:0055070">
    <property type="term" value="P:copper ion homeostasis"/>
    <property type="evidence" value="ECO:0007669"/>
    <property type="project" value="TreeGrafter"/>
</dbReference>
<dbReference type="Pfam" id="PF12156">
    <property type="entry name" value="ATPase-cat_bd"/>
    <property type="match status" value="1"/>
</dbReference>
<dbReference type="InterPro" id="IPR001757">
    <property type="entry name" value="P_typ_ATPase"/>
</dbReference>
<dbReference type="InterPro" id="IPR018303">
    <property type="entry name" value="ATPase_P-typ_P_site"/>
</dbReference>
<organism evidence="17 18">
    <name type="scientific">Dyella soli</name>
    <dbReference type="NCBI Taxonomy" id="522319"/>
    <lineage>
        <taxon>Bacteria</taxon>
        <taxon>Pseudomonadati</taxon>
        <taxon>Pseudomonadota</taxon>
        <taxon>Gammaproteobacteria</taxon>
        <taxon>Lysobacterales</taxon>
        <taxon>Rhodanobacteraceae</taxon>
        <taxon>Dyella</taxon>
    </lineage>
</organism>
<name>A0A4R0YZJ2_9GAMM</name>
<dbReference type="InterPro" id="IPR036163">
    <property type="entry name" value="HMA_dom_sf"/>
</dbReference>
<dbReference type="NCBIfam" id="TIGR01511">
    <property type="entry name" value="ATPase-IB1_Cu"/>
    <property type="match status" value="1"/>
</dbReference>
<sequence length="803" mass="85589">MTSSVCHHCGEPVPAGTHFQATIRDRRATFCCAGCKAAAEWIEQLGLGDYYQLRSSPARKPEDDDLAGLHVWTDADLDRHVVRVVDPAQSEVCLLIEGMRCSACVWLIERSLGALAGVTKVQVNASASRARVVWDTQQTPLPTLLETIARAGYRALPLDARALDDARRHETRDALKRLAVAGFGSMQAMMYGVALYVGAFQDMDDSTRDLLRWIGFVVATPVVLYAAKPFFAGAWRNLCARRLGMDVPVALAVALIYAASLVEAFKGGAEVYFDSVSMFVFFLLLGRFLEMRARHRSGDLVDVLARMTPTVADRYREDGSLERVAATTLRAGDVVHVAEGGAIPADGVLLDETCRVDESLLTGESVAAAKHHGDMLVAGSVLQDGPVRVRVERVGADTALAGIVAMVTRAQTERPQLAVAGENAASRFVARVLALTVITAIGWSMVDPSRVLTATLAVLVVSCPCAFALAVPAAMTRALAVLAQRGVLVAHADAIETLALADHVVFDKTGTLTLPYFRQHIGDPEALALAVALARASSHPVAKAIAESLDAAESLPVAEQVKVHVGQGIEGTIAGKRLRLGRSSFALRGLAGEGGLADAVLLADDQGALAVFHPQERLRAGAAWCVSELQEQGLEVEIVSGDASRRVHAIASALGVSRWRAGQRPEDKLTRLQGLRAQGKRVIAVGDGINDAPVLAGADVSVAMGSGTQLAQASSDIVLTSTRLQALPEARRIAIRTLQILRQNHRWSLVYNLCVVPPAAFGLVPPWLAAIGMSTSSLFVVLNALRIGRDEKAQDALTREAHA</sequence>
<evidence type="ECO:0000256" key="15">
    <source>
        <dbReference type="RuleBase" id="RU362081"/>
    </source>
</evidence>
<evidence type="ECO:0000256" key="8">
    <source>
        <dbReference type="ARBA" id="ARBA00022741"/>
    </source>
</evidence>
<dbReference type="GO" id="GO:0016887">
    <property type="term" value="F:ATP hydrolysis activity"/>
    <property type="evidence" value="ECO:0007669"/>
    <property type="project" value="InterPro"/>
</dbReference>
<evidence type="ECO:0000256" key="7">
    <source>
        <dbReference type="ARBA" id="ARBA00022723"/>
    </source>
</evidence>
<dbReference type="RefSeq" id="WP_131150447.1">
    <property type="nucleotide sequence ID" value="NZ_SJTG01000001.1"/>
</dbReference>
<dbReference type="InterPro" id="IPR023214">
    <property type="entry name" value="HAD_sf"/>
</dbReference>
<feature type="domain" description="HMA" evidence="16">
    <location>
        <begin position="90"/>
        <end position="156"/>
    </location>
</feature>
<dbReference type="InterPro" id="IPR027256">
    <property type="entry name" value="P-typ_ATPase_IB"/>
</dbReference>
<keyword evidence="8 15" id="KW-0547">Nucleotide-binding</keyword>
<keyword evidence="9 15" id="KW-0067">ATP-binding</keyword>
<protein>
    <submittedName>
        <fullName evidence="17">Cadmium-translocating P-type ATPase</fullName>
        <ecNumber evidence="17">3.6.3.3</ecNumber>
    </submittedName>
</protein>
<dbReference type="Pfam" id="PF00702">
    <property type="entry name" value="Hydrolase"/>
    <property type="match status" value="1"/>
</dbReference>
<dbReference type="SUPFAM" id="SSF81653">
    <property type="entry name" value="Calcium ATPase, transduction domain A"/>
    <property type="match status" value="1"/>
</dbReference>
<dbReference type="PROSITE" id="PS50846">
    <property type="entry name" value="HMA_2"/>
    <property type="match status" value="1"/>
</dbReference>
<evidence type="ECO:0000256" key="6">
    <source>
        <dbReference type="ARBA" id="ARBA00022692"/>
    </source>
</evidence>
<evidence type="ECO:0000256" key="5">
    <source>
        <dbReference type="ARBA" id="ARBA00022553"/>
    </source>
</evidence>
<evidence type="ECO:0000256" key="9">
    <source>
        <dbReference type="ARBA" id="ARBA00022840"/>
    </source>
</evidence>
<evidence type="ECO:0000259" key="16">
    <source>
        <dbReference type="PROSITE" id="PS50846"/>
    </source>
</evidence>
<dbReference type="GO" id="GO:0043682">
    <property type="term" value="F:P-type divalent copper transporter activity"/>
    <property type="evidence" value="ECO:0007669"/>
    <property type="project" value="TreeGrafter"/>
</dbReference>
<keyword evidence="12 15" id="KW-1133">Transmembrane helix</keyword>
<keyword evidence="14 15" id="KW-0472">Membrane</keyword>
<comment type="similarity">
    <text evidence="2 15">Belongs to the cation transport ATPase (P-type) (TC 3.A.3) family. Type IB subfamily.</text>
</comment>
<feature type="transmembrane region" description="Helical" evidence="15">
    <location>
        <begin position="452"/>
        <end position="475"/>
    </location>
</feature>
<evidence type="ECO:0000256" key="14">
    <source>
        <dbReference type="ARBA" id="ARBA00023136"/>
    </source>
</evidence>
<dbReference type="PANTHER" id="PTHR43520:SF5">
    <property type="entry name" value="CATION-TRANSPORTING P-TYPE ATPASE-RELATED"/>
    <property type="match status" value="1"/>
</dbReference>
<evidence type="ECO:0000256" key="2">
    <source>
        <dbReference type="ARBA" id="ARBA00006024"/>
    </source>
</evidence>
<evidence type="ECO:0000256" key="12">
    <source>
        <dbReference type="ARBA" id="ARBA00022989"/>
    </source>
</evidence>
<evidence type="ECO:0000256" key="1">
    <source>
        <dbReference type="ARBA" id="ARBA00004651"/>
    </source>
</evidence>
<keyword evidence="13" id="KW-0406">Ion transport</keyword>
<dbReference type="GO" id="GO:0005886">
    <property type="term" value="C:plasma membrane"/>
    <property type="evidence" value="ECO:0007669"/>
    <property type="project" value="UniProtKB-SubCell"/>
</dbReference>
<evidence type="ECO:0000256" key="10">
    <source>
        <dbReference type="ARBA" id="ARBA00022842"/>
    </source>
</evidence>
<dbReference type="GO" id="GO:0005507">
    <property type="term" value="F:copper ion binding"/>
    <property type="evidence" value="ECO:0007669"/>
    <property type="project" value="TreeGrafter"/>
</dbReference>
<dbReference type="Gene3D" id="2.70.150.10">
    <property type="entry name" value="Calcium-transporting ATPase, cytoplasmic transduction domain A"/>
    <property type="match status" value="1"/>
</dbReference>
<dbReference type="PRINTS" id="PR00119">
    <property type="entry name" value="CATATPASE"/>
</dbReference>
<dbReference type="PANTHER" id="PTHR43520">
    <property type="entry name" value="ATP7, ISOFORM B"/>
    <property type="match status" value="1"/>
</dbReference>
<dbReference type="PROSITE" id="PS01229">
    <property type="entry name" value="COF_2"/>
    <property type="match status" value="1"/>
</dbReference>
<dbReference type="InterPro" id="IPR006121">
    <property type="entry name" value="HMA_dom"/>
</dbReference>
<evidence type="ECO:0000256" key="11">
    <source>
        <dbReference type="ARBA" id="ARBA00022967"/>
    </source>
</evidence>
<dbReference type="Gene3D" id="3.30.70.100">
    <property type="match status" value="1"/>
</dbReference>
<feature type="transmembrane region" description="Helical" evidence="15">
    <location>
        <begin position="745"/>
        <end position="761"/>
    </location>
</feature>
<accession>A0A4R0YZJ2</accession>
<feature type="transmembrane region" description="Helical" evidence="15">
    <location>
        <begin position="271"/>
        <end position="289"/>
    </location>
</feature>
<proteinExistence type="inferred from homology"/>
<feature type="transmembrane region" description="Helical" evidence="15">
    <location>
        <begin position="243"/>
        <end position="265"/>
    </location>
</feature>
<dbReference type="InterPro" id="IPR008250">
    <property type="entry name" value="ATPase_P-typ_transduc_dom_A_sf"/>
</dbReference>
<comment type="subcellular location">
    <subcellularLocation>
        <location evidence="1">Cell membrane</location>
        <topology evidence="1">Multi-pass membrane protein</topology>
    </subcellularLocation>
</comment>
<keyword evidence="11" id="KW-1278">Translocase</keyword>
<evidence type="ECO:0000256" key="4">
    <source>
        <dbReference type="ARBA" id="ARBA00022475"/>
    </source>
</evidence>
<evidence type="ECO:0000313" key="17">
    <source>
        <dbReference type="EMBL" id="TCI12774.1"/>
    </source>
</evidence>
<dbReference type="SUPFAM" id="SSF81665">
    <property type="entry name" value="Calcium ATPase, transmembrane domain M"/>
    <property type="match status" value="1"/>
</dbReference>
<dbReference type="Gene3D" id="3.40.50.1000">
    <property type="entry name" value="HAD superfamily/HAD-like"/>
    <property type="match status" value="1"/>
</dbReference>
<keyword evidence="7 15" id="KW-0479">Metal-binding</keyword>
<dbReference type="PROSITE" id="PS00154">
    <property type="entry name" value="ATPASE_E1_E2"/>
    <property type="match status" value="1"/>
</dbReference>
<dbReference type="PRINTS" id="PR00943">
    <property type="entry name" value="CUATPASE"/>
</dbReference>
<keyword evidence="4 15" id="KW-1003">Cell membrane</keyword>
<dbReference type="AlphaFoldDB" id="A0A4R0YZJ2"/>
<dbReference type="Pfam" id="PF00122">
    <property type="entry name" value="E1-E2_ATPase"/>
    <property type="match status" value="1"/>
</dbReference>
<evidence type="ECO:0000256" key="3">
    <source>
        <dbReference type="ARBA" id="ARBA00022448"/>
    </source>
</evidence>
<keyword evidence="10" id="KW-0460">Magnesium</keyword>
<dbReference type="SUPFAM" id="SSF56784">
    <property type="entry name" value="HAD-like"/>
    <property type="match status" value="1"/>
</dbReference>
<feature type="transmembrane region" description="Helical" evidence="15">
    <location>
        <begin position="178"/>
        <end position="198"/>
    </location>
</feature>
<comment type="caution">
    <text evidence="17">The sequence shown here is derived from an EMBL/GenBank/DDBJ whole genome shotgun (WGS) entry which is preliminary data.</text>
</comment>
<dbReference type="InterPro" id="IPR021993">
    <property type="entry name" value="ATPase-cat-bd"/>
</dbReference>
<dbReference type="EMBL" id="SJTG01000001">
    <property type="protein sequence ID" value="TCI12774.1"/>
    <property type="molecule type" value="Genomic_DNA"/>
</dbReference>
<dbReference type="InterPro" id="IPR023298">
    <property type="entry name" value="ATPase_P-typ_TM_dom_sf"/>
</dbReference>
<dbReference type="SUPFAM" id="SSF55008">
    <property type="entry name" value="HMA, heavy metal-associated domain"/>
    <property type="match status" value="1"/>
</dbReference>
<dbReference type="CDD" id="cd00371">
    <property type="entry name" value="HMA"/>
    <property type="match status" value="1"/>
</dbReference>
<feature type="transmembrane region" description="Helical" evidence="15">
    <location>
        <begin position="428"/>
        <end position="446"/>
    </location>
</feature>
<dbReference type="InterPro" id="IPR036412">
    <property type="entry name" value="HAD-like_sf"/>
</dbReference>
<keyword evidence="6 15" id="KW-0812">Transmembrane</keyword>
<dbReference type="Proteomes" id="UP000291822">
    <property type="component" value="Unassembled WGS sequence"/>
</dbReference>
<gene>
    <name evidence="17" type="primary">cadA</name>
    <name evidence="17" type="ORF">EZM97_05430</name>
</gene>